<keyword evidence="2" id="KW-0677">Repeat</keyword>
<dbReference type="GO" id="GO:0008270">
    <property type="term" value="F:zinc ion binding"/>
    <property type="evidence" value="ECO:0007669"/>
    <property type="project" value="UniProtKB-KW"/>
</dbReference>
<proteinExistence type="predicted"/>
<feature type="compositionally biased region" description="Low complexity" evidence="6">
    <location>
        <begin position="65"/>
        <end position="82"/>
    </location>
</feature>
<dbReference type="PANTHER" id="PTHR12547">
    <property type="entry name" value="CCCH ZINC FINGER/TIS11-RELATED"/>
    <property type="match status" value="1"/>
</dbReference>
<dbReference type="InterPro" id="IPR000571">
    <property type="entry name" value="Znf_CCCH"/>
</dbReference>
<feature type="region of interest" description="Disordered" evidence="6">
    <location>
        <begin position="215"/>
        <end position="246"/>
    </location>
</feature>
<dbReference type="InterPro" id="IPR036855">
    <property type="entry name" value="Znf_CCCH_sf"/>
</dbReference>
<keyword evidence="4 5" id="KW-0862">Zinc</keyword>
<feature type="region of interest" description="Disordered" evidence="6">
    <location>
        <begin position="388"/>
        <end position="413"/>
    </location>
</feature>
<keyword evidence="1 5" id="KW-0479">Metal-binding</keyword>
<dbReference type="GO" id="GO:0003729">
    <property type="term" value="F:mRNA binding"/>
    <property type="evidence" value="ECO:0007669"/>
    <property type="project" value="InterPro"/>
</dbReference>
<dbReference type="PANTHER" id="PTHR12547:SF18">
    <property type="entry name" value="PROTEIN TIS11"/>
    <property type="match status" value="1"/>
</dbReference>
<dbReference type="SMART" id="SM00356">
    <property type="entry name" value="ZnF_C3H1"/>
    <property type="match status" value="2"/>
</dbReference>
<feature type="compositionally biased region" description="Low complexity" evidence="6">
    <location>
        <begin position="231"/>
        <end position="246"/>
    </location>
</feature>
<feature type="non-terminal residue" evidence="8">
    <location>
        <position position="1"/>
    </location>
</feature>
<dbReference type="SUPFAM" id="SSF90229">
    <property type="entry name" value="CCCH zinc finger"/>
    <property type="match status" value="2"/>
</dbReference>
<dbReference type="PROSITE" id="PS50103">
    <property type="entry name" value="ZF_C3H1"/>
    <property type="match status" value="2"/>
</dbReference>
<dbReference type="InterPro" id="IPR045877">
    <property type="entry name" value="ZFP36-like"/>
</dbReference>
<feature type="domain" description="C3H1-type" evidence="7">
    <location>
        <begin position="187"/>
        <end position="215"/>
    </location>
</feature>
<feature type="compositionally biased region" description="Basic and acidic residues" evidence="6">
    <location>
        <begin position="128"/>
        <end position="140"/>
    </location>
</feature>
<keyword evidence="3 5" id="KW-0863">Zinc-finger</keyword>
<feature type="compositionally biased region" description="Low complexity" evidence="6">
    <location>
        <begin position="388"/>
        <end position="407"/>
    </location>
</feature>
<feature type="region of interest" description="Disordered" evidence="6">
    <location>
        <begin position="104"/>
        <end position="149"/>
    </location>
</feature>
<evidence type="ECO:0000256" key="2">
    <source>
        <dbReference type="ARBA" id="ARBA00022737"/>
    </source>
</evidence>
<feature type="zinc finger region" description="C3H1-type" evidence="5">
    <location>
        <begin position="187"/>
        <end position="215"/>
    </location>
</feature>
<evidence type="ECO:0000313" key="8">
    <source>
        <dbReference type="EMBL" id="CEK89255.1"/>
    </source>
</evidence>
<feature type="zinc finger region" description="C3H1-type" evidence="5">
    <location>
        <begin position="149"/>
        <end position="177"/>
    </location>
</feature>
<evidence type="ECO:0000256" key="6">
    <source>
        <dbReference type="SAM" id="MobiDB-lite"/>
    </source>
</evidence>
<evidence type="ECO:0000256" key="1">
    <source>
        <dbReference type="ARBA" id="ARBA00022723"/>
    </source>
</evidence>
<gene>
    <name evidence="8" type="primary">ORF169812</name>
</gene>
<feature type="region of interest" description="Disordered" evidence="6">
    <location>
        <begin position="61"/>
        <end position="82"/>
    </location>
</feature>
<sequence length="428" mass="47845">YQFLFYFMDNILAREGRSTQADFGEIFVRNTRVGMFRMGTDPPPERRSTISSMLPCTYQNTRMRNLSGGSNGSTASGSSSDSSLQLDNQLNFLMDITLSANNLPSEAMSSSSTVPASRDSTSPHRKLDRSWSDNDNDKNGSQRSVNSSRYKTELCRPFEESGSCKYGDKCQFAHGYHELRNLARHPKYKTELCRTFHTVGFCPYGPRCHFVHEDETKPATSSPKPGRDSSMHSNSGSSSPSLSPSGSDFNIFSYPSENNSRSTSGKIDNRQFNALTVNIDYSKNIYNLQDLDKRFSGMKLDHKYSNDNSNIFSANEPRLIGSEERDIFSEVTMFNSEEVMLDNAPRASSTATSQSIKLDNFSYMDSQPTYWQPYDNYYSTVIKSVDSSHNSPCSNGSNSNSSNHGGSTESLSNSTFANWRSQVAIGHY</sequence>
<dbReference type="Gene3D" id="4.10.1000.10">
    <property type="entry name" value="Zinc finger, CCCH-type"/>
    <property type="match status" value="2"/>
</dbReference>
<evidence type="ECO:0000256" key="3">
    <source>
        <dbReference type="ARBA" id="ARBA00022771"/>
    </source>
</evidence>
<evidence type="ECO:0000259" key="7">
    <source>
        <dbReference type="PROSITE" id="PS50103"/>
    </source>
</evidence>
<accession>A0A0B7BAX5</accession>
<feature type="compositionally biased region" description="Polar residues" evidence="6">
    <location>
        <begin position="104"/>
        <end position="120"/>
    </location>
</feature>
<dbReference type="EMBL" id="HACG01042390">
    <property type="protein sequence ID" value="CEK89255.1"/>
    <property type="molecule type" value="Transcribed_RNA"/>
</dbReference>
<dbReference type="Pfam" id="PF00642">
    <property type="entry name" value="zf-CCCH"/>
    <property type="match status" value="2"/>
</dbReference>
<feature type="domain" description="C3H1-type" evidence="7">
    <location>
        <begin position="149"/>
        <end position="177"/>
    </location>
</feature>
<evidence type="ECO:0000256" key="4">
    <source>
        <dbReference type="ARBA" id="ARBA00022833"/>
    </source>
</evidence>
<protein>
    <recommendedName>
        <fullName evidence="7">C3H1-type domain-containing protein</fullName>
    </recommendedName>
</protein>
<dbReference type="AlphaFoldDB" id="A0A0B7BAX5"/>
<dbReference type="FunFam" id="4.10.1000.10:FF:000001">
    <property type="entry name" value="zinc finger CCCH domain-containing protein 15-like"/>
    <property type="match status" value="1"/>
</dbReference>
<name>A0A0B7BAX5_9EUPU</name>
<dbReference type="FunFam" id="4.10.1000.10:FF:000002">
    <property type="entry name" value="Zinc finger protein 36, C3H1 type-like 1"/>
    <property type="match status" value="1"/>
</dbReference>
<evidence type="ECO:0000256" key="5">
    <source>
        <dbReference type="PROSITE-ProRule" id="PRU00723"/>
    </source>
</evidence>
<organism evidence="8">
    <name type="scientific">Arion vulgaris</name>
    <dbReference type="NCBI Taxonomy" id="1028688"/>
    <lineage>
        <taxon>Eukaryota</taxon>
        <taxon>Metazoa</taxon>
        <taxon>Spiralia</taxon>
        <taxon>Lophotrochozoa</taxon>
        <taxon>Mollusca</taxon>
        <taxon>Gastropoda</taxon>
        <taxon>Heterobranchia</taxon>
        <taxon>Euthyneura</taxon>
        <taxon>Panpulmonata</taxon>
        <taxon>Eupulmonata</taxon>
        <taxon>Stylommatophora</taxon>
        <taxon>Helicina</taxon>
        <taxon>Arionoidea</taxon>
        <taxon>Arionidae</taxon>
        <taxon>Arion</taxon>
    </lineage>
</organism>
<reference evidence="8" key="1">
    <citation type="submission" date="2014-12" db="EMBL/GenBank/DDBJ databases">
        <title>Insight into the proteome of Arion vulgaris.</title>
        <authorList>
            <person name="Aradska J."/>
            <person name="Bulat T."/>
            <person name="Smidak R."/>
            <person name="Sarate P."/>
            <person name="Gangsoo J."/>
            <person name="Sialana F."/>
            <person name="Bilban M."/>
            <person name="Lubec G."/>
        </authorList>
    </citation>
    <scope>NUCLEOTIDE SEQUENCE</scope>
    <source>
        <tissue evidence="8">Skin</tissue>
    </source>
</reference>